<feature type="domain" description="N-acetyltransferase" evidence="1">
    <location>
        <begin position="27"/>
        <end position="186"/>
    </location>
</feature>
<dbReference type="InterPro" id="IPR000182">
    <property type="entry name" value="GNAT_dom"/>
</dbReference>
<dbReference type="Proteomes" id="UP000046176">
    <property type="component" value="Unassembled WGS sequence"/>
</dbReference>
<evidence type="ECO:0000313" key="3">
    <source>
        <dbReference type="Proteomes" id="UP000046176"/>
    </source>
</evidence>
<dbReference type="OrthoDB" id="9804153at2"/>
<keyword evidence="2" id="KW-0808">Transferase</keyword>
<dbReference type="PANTHER" id="PTHR43792">
    <property type="entry name" value="GNAT FAMILY, PUTATIVE (AFU_ORTHOLOGUE AFUA_3G00765)-RELATED-RELATED"/>
    <property type="match status" value="1"/>
</dbReference>
<keyword evidence="2" id="KW-0687">Ribonucleoprotein</keyword>
<dbReference type="RefSeq" id="WP_046668159.1">
    <property type="nucleotide sequence ID" value="NZ_CCRH01000012.1"/>
</dbReference>
<sequence length="195" mass="21987">MNAAVLQKTSSTVTMPGPCPIITTERLVLRPHKITDATAIAESLGDFKVARMLARVPQPYDRQDALDWLVPHASGILPDWTLAITTGDDTHIGAVCLEPRRGQWRLGYWLNRLYWDRGYMTEAVAGALERFFRRMPEAQVFSGAFADNLASLNVQKKLGFTIVDANQLFSLSRNRLVPHIETMLLPEDFRRPARP</sequence>
<name>A0A0T7FT17_NEOGA</name>
<dbReference type="SUPFAM" id="SSF55729">
    <property type="entry name" value="Acyl-CoA N-acyltransferases (Nat)"/>
    <property type="match status" value="1"/>
</dbReference>
<gene>
    <name evidence="2" type="ORF">NGAL_HAMBI1145_42340</name>
</gene>
<accession>A0A0T7FT17</accession>
<dbReference type="GO" id="GO:0016747">
    <property type="term" value="F:acyltransferase activity, transferring groups other than amino-acyl groups"/>
    <property type="evidence" value="ECO:0007669"/>
    <property type="project" value="InterPro"/>
</dbReference>
<protein>
    <submittedName>
        <fullName evidence="2">Acetyltransferase, ribosomal protein N-acetylase</fullName>
    </submittedName>
</protein>
<dbReference type="Gene3D" id="3.40.630.30">
    <property type="match status" value="1"/>
</dbReference>
<dbReference type="AlphaFoldDB" id="A0A0T7FT17"/>
<organism evidence="2 3">
    <name type="scientific">Neorhizobium galegae bv. officinalis</name>
    <dbReference type="NCBI Taxonomy" id="323656"/>
    <lineage>
        <taxon>Bacteria</taxon>
        <taxon>Pseudomonadati</taxon>
        <taxon>Pseudomonadota</taxon>
        <taxon>Alphaproteobacteria</taxon>
        <taxon>Hyphomicrobiales</taxon>
        <taxon>Rhizobiaceae</taxon>
        <taxon>Rhizobium/Agrobacterium group</taxon>
        <taxon>Neorhizobium</taxon>
    </lineage>
</organism>
<evidence type="ECO:0000259" key="1">
    <source>
        <dbReference type="PROSITE" id="PS51186"/>
    </source>
</evidence>
<keyword evidence="2" id="KW-0689">Ribosomal protein</keyword>
<dbReference type="InterPro" id="IPR051531">
    <property type="entry name" value="N-acetyltransferase"/>
</dbReference>
<dbReference type="GO" id="GO:0005840">
    <property type="term" value="C:ribosome"/>
    <property type="evidence" value="ECO:0007669"/>
    <property type="project" value="UniProtKB-KW"/>
</dbReference>
<dbReference type="PROSITE" id="PS51186">
    <property type="entry name" value="GNAT"/>
    <property type="match status" value="1"/>
</dbReference>
<dbReference type="InterPro" id="IPR016181">
    <property type="entry name" value="Acyl_CoA_acyltransferase"/>
</dbReference>
<proteinExistence type="predicted"/>
<evidence type="ECO:0000313" key="2">
    <source>
        <dbReference type="EMBL" id="CDZ38160.1"/>
    </source>
</evidence>
<reference evidence="2 3" key="1">
    <citation type="submission" date="2014-08" db="EMBL/GenBank/DDBJ databases">
        <authorList>
            <person name="Chen Y.-H."/>
        </authorList>
    </citation>
    <scope>NUCLEOTIDE SEQUENCE [LARGE SCALE GENOMIC DNA]</scope>
</reference>
<dbReference type="EMBL" id="CCRH01000012">
    <property type="protein sequence ID" value="CDZ38160.1"/>
    <property type="molecule type" value="Genomic_DNA"/>
</dbReference>
<dbReference type="Pfam" id="PF13302">
    <property type="entry name" value="Acetyltransf_3"/>
    <property type="match status" value="1"/>
</dbReference>